<organism evidence="1">
    <name type="scientific">viral metagenome</name>
    <dbReference type="NCBI Taxonomy" id="1070528"/>
    <lineage>
        <taxon>unclassified sequences</taxon>
        <taxon>metagenomes</taxon>
        <taxon>organismal metagenomes</taxon>
    </lineage>
</organism>
<sequence>MQKIKFVLKIKSPKPKAGGQSPGRAYHKPLLDWRRVLADGPEGLALAQREIFGEVEK</sequence>
<name>A0A6M3LR36_9ZZZZ</name>
<evidence type="ECO:0000313" key="1">
    <source>
        <dbReference type="EMBL" id="QJA95045.1"/>
    </source>
</evidence>
<accession>A0A6M3LR36</accession>
<dbReference type="AlphaFoldDB" id="A0A6M3LR36"/>
<reference evidence="1" key="1">
    <citation type="submission" date="2020-03" db="EMBL/GenBank/DDBJ databases">
        <title>The deep terrestrial virosphere.</title>
        <authorList>
            <person name="Holmfeldt K."/>
            <person name="Nilsson E."/>
            <person name="Simone D."/>
            <person name="Lopez-Fernandez M."/>
            <person name="Wu X."/>
            <person name="de Brujin I."/>
            <person name="Lundin D."/>
            <person name="Andersson A."/>
            <person name="Bertilsson S."/>
            <person name="Dopson M."/>
        </authorList>
    </citation>
    <scope>NUCLEOTIDE SEQUENCE</scope>
    <source>
        <strain evidence="1">MM415B03672</strain>
    </source>
</reference>
<dbReference type="EMBL" id="MT143281">
    <property type="protein sequence ID" value="QJA95045.1"/>
    <property type="molecule type" value="Genomic_DNA"/>
</dbReference>
<proteinExistence type="predicted"/>
<protein>
    <submittedName>
        <fullName evidence="1">Uncharacterized protein</fullName>
    </submittedName>
</protein>
<gene>
    <name evidence="1" type="ORF">MM415B03672_0008</name>
</gene>